<evidence type="ECO:0000256" key="1">
    <source>
        <dbReference type="SAM" id="MobiDB-lite"/>
    </source>
</evidence>
<dbReference type="Gene3D" id="1.10.555.10">
    <property type="entry name" value="Rho GTPase activation protein"/>
    <property type="match status" value="1"/>
</dbReference>
<keyword evidence="4" id="KW-1185">Reference proteome</keyword>
<evidence type="ECO:0000313" key="4">
    <source>
        <dbReference type="Proteomes" id="UP001274896"/>
    </source>
</evidence>
<feature type="compositionally biased region" description="Low complexity" evidence="1">
    <location>
        <begin position="196"/>
        <end position="205"/>
    </location>
</feature>
<proteinExistence type="predicted"/>
<protein>
    <recommendedName>
        <fullName evidence="2">Rho-GAP domain-containing protein</fullName>
    </recommendedName>
</protein>
<dbReference type="PROSITE" id="PS50238">
    <property type="entry name" value="RHOGAP"/>
    <property type="match status" value="1"/>
</dbReference>
<feature type="region of interest" description="Disordered" evidence="1">
    <location>
        <begin position="291"/>
        <end position="352"/>
    </location>
</feature>
<dbReference type="Proteomes" id="UP001274896">
    <property type="component" value="Unassembled WGS sequence"/>
</dbReference>
<dbReference type="GO" id="GO:0007165">
    <property type="term" value="P:signal transduction"/>
    <property type="evidence" value="ECO:0007669"/>
    <property type="project" value="InterPro"/>
</dbReference>
<feature type="region of interest" description="Disordered" evidence="1">
    <location>
        <begin position="196"/>
        <end position="245"/>
    </location>
</feature>
<dbReference type="InterPro" id="IPR008936">
    <property type="entry name" value="Rho_GTPase_activation_prot"/>
</dbReference>
<dbReference type="SMART" id="SM00324">
    <property type="entry name" value="RhoGAP"/>
    <property type="match status" value="1"/>
</dbReference>
<evidence type="ECO:0000259" key="2">
    <source>
        <dbReference type="PROSITE" id="PS50238"/>
    </source>
</evidence>
<comment type="caution">
    <text evidence="3">The sequence shown here is derived from an EMBL/GenBank/DDBJ whole genome shotgun (WGS) entry which is preliminary data.</text>
</comment>
<organism evidence="3 4">
    <name type="scientific">Hemibagrus guttatus</name>
    <dbReference type="NCBI Taxonomy" id="175788"/>
    <lineage>
        <taxon>Eukaryota</taxon>
        <taxon>Metazoa</taxon>
        <taxon>Chordata</taxon>
        <taxon>Craniata</taxon>
        <taxon>Vertebrata</taxon>
        <taxon>Euteleostomi</taxon>
        <taxon>Actinopterygii</taxon>
        <taxon>Neopterygii</taxon>
        <taxon>Teleostei</taxon>
        <taxon>Ostariophysi</taxon>
        <taxon>Siluriformes</taxon>
        <taxon>Bagridae</taxon>
        <taxon>Hemibagrus</taxon>
    </lineage>
</organism>
<evidence type="ECO:0000313" key="3">
    <source>
        <dbReference type="EMBL" id="KAK3553586.1"/>
    </source>
</evidence>
<dbReference type="InterPro" id="IPR000198">
    <property type="entry name" value="RhoGAP_dom"/>
</dbReference>
<name>A0AAE0RER6_9TELE</name>
<reference evidence="3" key="1">
    <citation type="submission" date="2023-06" db="EMBL/GenBank/DDBJ databases">
        <title>Male Hemibagrus guttatus genome.</title>
        <authorList>
            <person name="Bian C."/>
        </authorList>
    </citation>
    <scope>NUCLEOTIDE SEQUENCE</scope>
    <source>
        <strain evidence="3">Male_cb2023</strain>
        <tissue evidence="3">Muscle</tissue>
    </source>
</reference>
<dbReference type="InterPro" id="IPR039102">
    <property type="entry name" value="FAM13"/>
</dbReference>
<dbReference type="PANTHER" id="PTHR15904:SF18">
    <property type="entry name" value="PROTEIN FAM13A"/>
    <property type="match status" value="1"/>
</dbReference>
<feature type="compositionally biased region" description="Basic and acidic residues" evidence="1">
    <location>
        <begin position="223"/>
        <end position="236"/>
    </location>
</feature>
<dbReference type="SUPFAM" id="SSF48350">
    <property type="entry name" value="GTPase activation domain, GAP"/>
    <property type="match status" value="1"/>
</dbReference>
<feature type="domain" description="Rho-GAP" evidence="2">
    <location>
        <begin position="1"/>
        <end position="167"/>
    </location>
</feature>
<gene>
    <name evidence="3" type="ORF">QTP70_005756</name>
</gene>
<accession>A0AAE0RER6</accession>
<dbReference type="PANTHER" id="PTHR15904">
    <property type="entry name" value="FAM13"/>
    <property type="match status" value="1"/>
</dbReference>
<sequence>MNTTCSIFRLQQEGLFRVSASVRAVESLKQRLDRGEEVDLKQEAEVCMVASLLKLYLRELPEGLVHSSIHNTLIQLYNESKEDEFCKNTQDLLLKLPCVHYSVLSYLCHFLTQVEQQQCHNRMTAFNLATVFGPNVFHVSAGFEGIQEQDVCNKIMSRFIENYSTIFEPDGGQEQPKIKPSNIIMVKEAHIDLVHTDTMSTSSPTPKTPTPLPRKKKATRSNAVEDKVSPREKEQSLETPVPTARKKKTMRTAKFDFVPIRMRFFYSTASGLQPILFCRVKRVKGEAALRSVPQPAPSTGLPFSRHLSQSPEHRAKSGLHTLGWSSQEESMDLNPPKLSPIRSMDTVSSSQEDERPISPFYVRDLYLSVLTQLHGTLRFPRSRHDHVTSLRFVCTLSPPSFPNKHLNENRCLRPRS</sequence>
<dbReference type="Pfam" id="PF00620">
    <property type="entry name" value="RhoGAP"/>
    <property type="match status" value="1"/>
</dbReference>
<dbReference type="AlphaFoldDB" id="A0AAE0RER6"/>
<dbReference type="EMBL" id="JAUCMX010000002">
    <property type="protein sequence ID" value="KAK3553586.1"/>
    <property type="molecule type" value="Genomic_DNA"/>
</dbReference>